<comment type="caution">
    <text evidence="1">The sequence shown here is derived from an EMBL/GenBank/DDBJ whole genome shotgun (WGS) entry which is preliminary data.</text>
</comment>
<keyword evidence="2" id="KW-1185">Reference proteome</keyword>
<sequence length="345" mass="38761">MRIDEIPFVTTPLHVAASNGDIEFAIEVMMLKPSFGREGLTPLHFAAEKGDVHLLAGVLSVCPKSFEDVTVRSETALHIALKNNEFEAFEVLVKSLEGINHEDNRFWNKRILNWKEKYGNTVLHLAIYQNQPQVVRCLLKGEVDVNAKNSDGLTALDILLAQTPPGNAELEEMLRGAGASEAYFLPSIDPFARTASKDQRLKKATEQGDLDALYALISEDVYLLEHIDEVPFVDTPLHMAASAGHIQFALEIMRLKPSFVRKLSKHGFTPMHLALQYEQTQMVLRLLDVDRNLARVRGREGKTPLHYVAEKGMVEILFEFLADCPESIRDVTIQRENALHLAVKK</sequence>
<name>A0ACC0Z3C0_9ROSI</name>
<proteinExistence type="predicted"/>
<evidence type="ECO:0000313" key="1">
    <source>
        <dbReference type="EMBL" id="KAJ0044823.1"/>
    </source>
</evidence>
<accession>A0ACC0Z3C0</accession>
<reference evidence="2" key="1">
    <citation type="journal article" date="2023" name="G3 (Bethesda)">
        <title>Genome assembly and association tests identify interacting loci associated with vigor, precocity, and sex in interspecific pistachio rootstocks.</title>
        <authorList>
            <person name="Palmer W."/>
            <person name="Jacygrad E."/>
            <person name="Sagayaradj S."/>
            <person name="Cavanaugh K."/>
            <person name="Han R."/>
            <person name="Bertier L."/>
            <person name="Beede B."/>
            <person name="Kafkas S."/>
            <person name="Golino D."/>
            <person name="Preece J."/>
            <person name="Michelmore R."/>
        </authorList>
    </citation>
    <scope>NUCLEOTIDE SEQUENCE [LARGE SCALE GENOMIC DNA]</scope>
</reference>
<dbReference type="Proteomes" id="UP001163603">
    <property type="component" value="Chromosome 3"/>
</dbReference>
<protein>
    <submittedName>
        <fullName evidence="1">Uncharacterized protein</fullName>
    </submittedName>
</protein>
<organism evidence="1 2">
    <name type="scientific">Pistacia integerrima</name>
    <dbReference type="NCBI Taxonomy" id="434235"/>
    <lineage>
        <taxon>Eukaryota</taxon>
        <taxon>Viridiplantae</taxon>
        <taxon>Streptophyta</taxon>
        <taxon>Embryophyta</taxon>
        <taxon>Tracheophyta</taxon>
        <taxon>Spermatophyta</taxon>
        <taxon>Magnoliopsida</taxon>
        <taxon>eudicotyledons</taxon>
        <taxon>Gunneridae</taxon>
        <taxon>Pentapetalae</taxon>
        <taxon>rosids</taxon>
        <taxon>malvids</taxon>
        <taxon>Sapindales</taxon>
        <taxon>Anacardiaceae</taxon>
        <taxon>Pistacia</taxon>
    </lineage>
</organism>
<gene>
    <name evidence="1" type="ORF">Pint_04761</name>
</gene>
<dbReference type="EMBL" id="CM047738">
    <property type="protein sequence ID" value="KAJ0044823.1"/>
    <property type="molecule type" value="Genomic_DNA"/>
</dbReference>
<evidence type="ECO:0000313" key="2">
    <source>
        <dbReference type="Proteomes" id="UP001163603"/>
    </source>
</evidence>